<dbReference type="InterPro" id="IPR013536">
    <property type="entry name" value="WLM_dom"/>
</dbReference>
<feature type="compositionally biased region" description="Basic and acidic residues" evidence="1">
    <location>
        <begin position="1"/>
        <end position="15"/>
    </location>
</feature>
<evidence type="ECO:0000259" key="2">
    <source>
        <dbReference type="PROSITE" id="PS51397"/>
    </source>
</evidence>
<dbReference type="VEuPathDB" id="FungiDB:jhhlp_005491"/>
<dbReference type="STRING" id="41688.A0A2N3N381"/>
<feature type="compositionally biased region" description="Gly residues" evidence="1">
    <location>
        <begin position="298"/>
        <end position="315"/>
    </location>
</feature>
<dbReference type="Gene3D" id="3.10.20.90">
    <property type="entry name" value="Phosphatidylinositol 3-kinase Catalytic Subunit, Chain A, domain 1"/>
    <property type="match status" value="1"/>
</dbReference>
<dbReference type="Proteomes" id="UP000233524">
    <property type="component" value="Unassembled WGS sequence"/>
</dbReference>
<gene>
    <name evidence="3" type="ORF">jhhlp_005491</name>
</gene>
<feature type="domain" description="WLM" evidence="2">
    <location>
        <begin position="135"/>
        <end position="332"/>
    </location>
</feature>
<proteinExistence type="predicted"/>
<dbReference type="GO" id="GO:0070628">
    <property type="term" value="F:proteasome binding"/>
    <property type="evidence" value="ECO:0007669"/>
    <property type="project" value="TreeGrafter"/>
</dbReference>
<accession>A0A2N3N381</accession>
<dbReference type="EMBL" id="NLAX01000701">
    <property type="protein sequence ID" value="PKS06896.1"/>
    <property type="molecule type" value="Genomic_DNA"/>
</dbReference>
<keyword evidence="4" id="KW-1185">Reference proteome</keyword>
<evidence type="ECO:0000313" key="4">
    <source>
        <dbReference type="Proteomes" id="UP000233524"/>
    </source>
</evidence>
<dbReference type="PANTHER" id="PTHR47795">
    <property type="entry name" value="UBIQUITIN AND WLM DOMAIN-CONTAINING METALLOPROTEASE SPCC1442.07C"/>
    <property type="match status" value="1"/>
</dbReference>
<evidence type="ECO:0000256" key="1">
    <source>
        <dbReference type="SAM" id="MobiDB-lite"/>
    </source>
</evidence>
<name>A0A2N3N381_9PEZI</name>
<organism evidence="3 4">
    <name type="scientific">Lomentospora prolificans</name>
    <dbReference type="NCBI Taxonomy" id="41688"/>
    <lineage>
        <taxon>Eukaryota</taxon>
        <taxon>Fungi</taxon>
        <taxon>Dikarya</taxon>
        <taxon>Ascomycota</taxon>
        <taxon>Pezizomycotina</taxon>
        <taxon>Sordariomycetes</taxon>
        <taxon>Hypocreomycetidae</taxon>
        <taxon>Microascales</taxon>
        <taxon>Microascaceae</taxon>
        <taxon>Lomentospora</taxon>
    </lineage>
</organism>
<dbReference type="PANTHER" id="PTHR47795:SF1">
    <property type="entry name" value="DNA-DEPENDENT METALLOPROTEASE WSS1 HOMOLOG 2"/>
    <property type="match status" value="1"/>
</dbReference>
<dbReference type="SUPFAM" id="SSF54236">
    <property type="entry name" value="Ubiquitin-like"/>
    <property type="match status" value="1"/>
</dbReference>
<feature type="compositionally biased region" description="Basic and acidic residues" evidence="1">
    <location>
        <begin position="317"/>
        <end position="351"/>
    </location>
</feature>
<dbReference type="Pfam" id="PF08325">
    <property type="entry name" value="WLM"/>
    <property type="match status" value="1"/>
</dbReference>
<feature type="region of interest" description="Disordered" evidence="1">
    <location>
        <begin position="1"/>
        <end position="21"/>
    </location>
</feature>
<comment type="caution">
    <text evidence="3">The sequence shown here is derived from an EMBL/GenBank/DDBJ whole genome shotgun (WGS) entry which is preliminary data.</text>
</comment>
<sequence>MAQEHPEAENPHAEDGTVTFSFTHCGTPHEIVFPSDATISEIPAEIEELLSIPAAHQKLLVPRLGLLKLPFKNPDMAVSDLHGANVRLLGSRAETVESFREASKFAESRRLAREAASGKRPARKSGGKRSAGIATLDSSTEYTFLNVRPLQFLPYPERSLELLNRLKNDPGIRHAMAKHKFTVGLLTEMEPLSNMQVSHEGTSRLLGLNRNQGEVIELRLRTDAHDGYRDYKTIRKTLCHELAHNVHGPHNRDFWDLCHQIEREVASADWSASGRTLGDIDLSSASMPDDDDAHDEGGWVGGSYVLGGRSEGQEGGLSRRDVLRKAAEERQRRTEKERRERGDDNADAGHS</sequence>
<feature type="region of interest" description="Disordered" evidence="1">
    <location>
        <begin position="112"/>
        <end position="132"/>
    </location>
</feature>
<protein>
    <recommendedName>
        <fullName evidence="2">WLM domain-containing protein</fullName>
    </recommendedName>
</protein>
<dbReference type="PROSITE" id="PS51397">
    <property type="entry name" value="WLM"/>
    <property type="match status" value="1"/>
</dbReference>
<dbReference type="InterPro" id="IPR029071">
    <property type="entry name" value="Ubiquitin-like_domsf"/>
</dbReference>
<reference evidence="3 4" key="1">
    <citation type="journal article" date="2017" name="G3 (Bethesda)">
        <title>First Draft Genome Sequence of the Pathogenic Fungus Lomentospora prolificans (Formerly Scedosporium prolificans).</title>
        <authorList>
            <person name="Luo R."/>
            <person name="Zimin A."/>
            <person name="Workman R."/>
            <person name="Fan Y."/>
            <person name="Pertea G."/>
            <person name="Grossman N."/>
            <person name="Wear M.P."/>
            <person name="Jia B."/>
            <person name="Miller H."/>
            <person name="Casadevall A."/>
            <person name="Timp W."/>
            <person name="Zhang S.X."/>
            <person name="Salzberg S.L."/>
        </authorList>
    </citation>
    <scope>NUCLEOTIDE SEQUENCE [LARGE SCALE GENOMIC DNA]</scope>
    <source>
        <strain evidence="3 4">JHH-5317</strain>
    </source>
</reference>
<dbReference type="AlphaFoldDB" id="A0A2N3N381"/>
<evidence type="ECO:0000313" key="3">
    <source>
        <dbReference type="EMBL" id="PKS06896.1"/>
    </source>
</evidence>
<dbReference type="OrthoDB" id="49605at2759"/>
<feature type="region of interest" description="Disordered" evidence="1">
    <location>
        <begin position="281"/>
        <end position="351"/>
    </location>
</feature>
<dbReference type="InParanoid" id="A0A2N3N381"/>